<dbReference type="Pfam" id="PF01972">
    <property type="entry name" value="SDH_protease"/>
    <property type="match status" value="1"/>
</dbReference>
<dbReference type="GO" id="GO:0016020">
    <property type="term" value="C:membrane"/>
    <property type="evidence" value="ECO:0007669"/>
    <property type="project" value="InterPro"/>
</dbReference>
<evidence type="ECO:0000313" key="2">
    <source>
        <dbReference type="Proteomes" id="UP000294215"/>
    </source>
</evidence>
<dbReference type="InterPro" id="IPR002825">
    <property type="entry name" value="Pept_S49_ser-pept_pro"/>
</dbReference>
<organism evidence="1 2">
    <name type="scientific">Rhizobium ruizarguesonis</name>
    <dbReference type="NCBI Taxonomy" id="2081791"/>
    <lineage>
        <taxon>Bacteria</taxon>
        <taxon>Pseudomonadati</taxon>
        <taxon>Pseudomonadota</taxon>
        <taxon>Alphaproteobacteria</taxon>
        <taxon>Hyphomicrobiales</taxon>
        <taxon>Rhizobiaceae</taxon>
        <taxon>Rhizobium/Agrobacterium group</taxon>
        <taxon>Rhizobium</taxon>
    </lineage>
</organism>
<dbReference type="Proteomes" id="UP000294215">
    <property type="component" value="Unassembled WGS sequence"/>
</dbReference>
<dbReference type="GO" id="GO:0006508">
    <property type="term" value="P:proteolysis"/>
    <property type="evidence" value="ECO:0007669"/>
    <property type="project" value="UniProtKB-KW"/>
</dbReference>
<dbReference type="GO" id="GO:0008233">
    <property type="term" value="F:peptidase activity"/>
    <property type="evidence" value="ECO:0007669"/>
    <property type="project" value="UniProtKB-KW"/>
</dbReference>
<accession>A0AB38HQ67</accession>
<dbReference type="EMBL" id="SIMR01000015">
    <property type="protein sequence ID" value="TBC01056.1"/>
    <property type="molecule type" value="Genomic_DNA"/>
</dbReference>
<dbReference type="Gene3D" id="3.90.226.10">
    <property type="entry name" value="2-enoyl-CoA Hydratase, Chain A, domain 1"/>
    <property type="match status" value="1"/>
</dbReference>
<gene>
    <name evidence="1" type="ORF">ELH40_39200</name>
</gene>
<keyword evidence="1" id="KW-0378">Hydrolase</keyword>
<sequence>MPGDKLKMNYATRQAYYRAIEADRGSKVIAFVTGDRHGLQTQIAVDAVEPFVSLLDTIGPTKKISLILDTHGGQTSAAWRLINLLRSFGDEIEIIVPTKAMSAGTLMALGADAIVMTKQAALGPIDPSLSNHPLNPVVNGNQFVAVSAEAVRGYLDEVKKDLNDPAAIAEVWVNLANQIHPIVLGEIFRLGGQIRSMAKTLIQGQVKEEEVQDKIINLLCSDSGSHDYTINRRYAAEIGLNILKPSAQLYDILSQTTKSYHAELKTLEPYNPVTMLSGNPKQSYQLVRGLIEGTEAGCYGFVSEGELSIHNAGAGPVINDARSFEGWRKLP</sequence>
<proteinExistence type="predicted"/>
<name>A0AB38HQ67_9HYPH</name>
<keyword evidence="1" id="KW-0645">Protease</keyword>
<protein>
    <submittedName>
        <fullName evidence="1">Serine protease</fullName>
    </submittedName>
</protein>
<dbReference type="PANTHER" id="PTHR35984">
    <property type="entry name" value="PERIPLASMIC SERINE PROTEASE"/>
    <property type="match status" value="1"/>
</dbReference>
<reference evidence="1 2" key="1">
    <citation type="submission" date="2019-02" db="EMBL/GenBank/DDBJ databases">
        <title>The genomic architecture of introgression among sibling species of bacteria.</title>
        <authorList>
            <person name="Cavassim M.I.A."/>
            <person name="Moeskjaer S."/>
            <person name="Moslemi C."/>
            <person name="Fields B."/>
            <person name="Bachmann A."/>
            <person name="Vilhjalmsson B."/>
            <person name="Schierup M.H."/>
            <person name="Young J.P.W."/>
            <person name="Andersen S.U."/>
        </authorList>
    </citation>
    <scope>NUCLEOTIDE SEQUENCE [LARGE SCALE GENOMIC DNA]</scope>
    <source>
        <strain evidence="1 2">SM92</strain>
    </source>
</reference>
<comment type="caution">
    <text evidence="1">The sequence shown here is derived from an EMBL/GenBank/DDBJ whole genome shotgun (WGS) entry which is preliminary data.</text>
</comment>
<dbReference type="PANTHER" id="PTHR35984:SF1">
    <property type="entry name" value="PERIPLASMIC SERINE PROTEASE"/>
    <property type="match status" value="1"/>
</dbReference>
<dbReference type="AlphaFoldDB" id="A0AB38HQ67"/>
<dbReference type="InterPro" id="IPR029045">
    <property type="entry name" value="ClpP/crotonase-like_dom_sf"/>
</dbReference>
<dbReference type="SUPFAM" id="SSF52096">
    <property type="entry name" value="ClpP/crotonase"/>
    <property type="match status" value="1"/>
</dbReference>
<evidence type="ECO:0000313" key="1">
    <source>
        <dbReference type="EMBL" id="TBC01056.1"/>
    </source>
</evidence>